<dbReference type="CDD" id="cd17282">
    <property type="entry name" value="RMtype1_S_Eco16444ORF1681_TRD1-CR1_like"/>
    <property type="match status" value="1"/>
</dbReference>
<dbReference type="InterPro" id="IPR044946">
    <property type="entry name" value="Restrct_endonuc_typeI_TRD_sf"/>
</dbReference>
<dbReference type="Proteomes" id="UP000072578">
    <property type="component" value="Unassembled WGS sequence"/>
</dbReference>
<dbReference type="GO" id="GO:0009035">
    <property type="term" value="F:type I site-specific deoxyribonuclease activity"/>
    <property type="evidence" value="ECO:0007669"/>
    <property type="project" value="UniProtKB-EC"/>
</dbReference>
<dbReference type="InterPro" id="IPR052021">
    <property type="entry name" value="Type-I_RS_S_subunit"/>
</dbReference>
<proteinExistence type="inferred from homology"/>
<dbReference type="InterPro" id="IPR000055">
    <property type="entry name" value="Restrct_endonuc_typeI_TRD"/>
</dbReference>
<evidence type="ECO:0000259" key="4">
    <source>
        <dbReference type="Pfam" id="PF01420"/>
    </source>
</evidence>
<dbReference type="EMBL" id="LQZF01000141">
    <property type="protein sequence ID" value="KXU12863.1"/>
    <property type="molecule type" value="Genomic_DNA"/>
</dbReference>
<name>A0A139RDN3_9STRE</name>
<feature type="domain" description="Type I restriction modification DNA specificity" evidence="4">
    <location>
        <begin position="223"/>
        <end position="405"/>
    </location>
</feature>
<protein>
    <submittedName>
        <fullName evidence="5">Type I restriction-modification system, specificity subunit S</fullName>
        <ecNumber evidence="5">3.1.21.3</ecNumber>
    </submittedName>
</protein>
<dbReference type="Gene3D" id="3.90.220.20">
    <property type="entry name" value="DNA methylase specificity domains"/>
    <property type="match status" value="2"/>
</dbReference>
<comment type="caution">
    <text evidence="5">The sequence shown here is derived from an EMBL/GenBank/DDBJ whole genome shotgun (WGS) entry which is preliminary data.</text>
</comment>
<dbReference type="PANTHER" id="PTHR30408:SF13">
    <property type="entry name" value="TYPE I RESTRICTION ENZYME HINDI SPECIFICITY SUBUNIT"/>
    <property type="match status" value="1"/>
</dbReference>
<keyword evidence="5" id="KW-0378">Hydrolase</keyword>
<dbReference type="PATRIC" id="fig|68892.8.peg.1396"/>
<dbReference type="AlphaFoldDB" id="A0A139RDN3"/>
<comment type="similarity">
    <text evidence="1">Belongs to the type-I restriction system S methylase family.</text>
</comment>
<accession>A0A139RDN3</accession>
<evidence type="ECO:0000256" key="1">
    <source>
        <dbReference type="ARBA" id="ARBA00010923"/>
    </source>
</evidence>
<evidence type="ECO:0000256" key="2">
    <source>
        <dbReference type="ARBA" id="ARBA00022747"/>
    </source>
</evidence>
<dbReference type="SUPFAM" id="SSF116734">
    <property type="entry name" value="DNA methylase specificity domain"/>
    <property type="match status" value="2"/>
</dbReference>
<evidence type="ECO:0000313" key="6">
    <source>
        <dbReference type="Proteomes" id="UP000072578"/>
    </source>
</evidence>
<dbReference type="GO" id="GO:0009307">
    <property type="term" value="P:DNA restriction-modification system"/>
    <property type="evidence" value="ECO:0007669"/>
    <property type="project" value="UniProtKB-KW"/>
</dbReference>
<dbReference type="EC" id="3.1.21.3" evidence="5"/>
<evidence type="ECO:0000313" key="5">
    <source>
        <dbReference type="EMBL" id="KXU12863.1"/>
    </source>
</evidence>
<sequence>MSEVTWEITSLSELGTFSRGKSKHRPRNDARLFEGGKYPLVQTGDVKAANLYITKNDSYYNDFGLKQSKLWPAGTLCITIAANIAETAILSYPMCFPDSIVGFNANPEKSSELFVYYFFEYIKKEIQKSASGSIQDNINIDYLSKMRIKVPEKDYQDKIVEVLSSIDKKILLNNQINQELEAMAKTLYDYWFVQFDFPDQNGKPYKSSGGKMVYHPELKREIPEGWGVEKLKDKLSVSRGISYTTENIKDNIGTPMINLASIDINRNYKSTGLKYFNGDYLKEKIVSGGDLLIACTDLTRNADIVGSPIIVPFDEQNYVFSMDLAKIDSKVDYINKYYLYSTLRTEHYHNYIKNWASGTNVLHLNIDGINWYSISIPPVELQEEYSKIILKYSKKTNKNIQENQQLSQLRDWLLPMLMNGQVKVQDFTI</sequence>
<dbReference type="Pfam" id="PF01420">
    <property type="entry name" value="Methylase_S"/>
    <property type="match status" value="2"/>
</dbReference>
<organism evidence="5 6">
    <name type="scientific">Streptococcus infantis</name>
    <dbReference type="NCBI Taxonomy" id="68892"/>
    <lineage>
        <taxon>Bacteria</taxon>
        <taxon>Bacillati</taxon>
        <taxon>Bacillota</taxon>
        <taxon>Bacilli</taxon>
        <taxon>Lactobacillales</taxon>
        <taxon>Streptococcaceae</taxon>
        <taxon>Streptococcus</taxon>
    </lineage>
</organism>
<keyword evidence="2" id="KW-0680">Restriction system</keyword>
<dbReference type="GO" id="GO:0003677">
    <property type="term" value="F:DNA binding"/>
    <property type="evidence" value="ECO:0007669"/>
    <property type="project" value="UniProtKB-KW"/>
</dbReference>
<dbReference type="PANTHER" id="PTHR30408">
    <property type="entry name" value="TYPE-1 RESTRICTION ENZYME ECOKI SPECIFICITY PROTEIN"/>
    <property type="match status" value="1"/>
</dbReference>
<gene>
    <name evidence="5" type="ORF">SINDD18_01257</name>
</gene>
<dbReference type="RefSeq" id="WP_061863549.1">
    <property type="nucleotide sequence ID" value="NZ_KQ970821.1"/>
</dbReference>
<feature type="domain" description="Type I restriction modification DNA specificity" evidence="4">
    <location>
        <begin position="4"/>
        <end position="182"/>
    </location>
</feature>
<evidence type="ECO:0000256" key="3">
    <source>
        <dbReference type="ARBA" id="ARBA00023125"/>
    </source>
</evidence>
<reference evidence="5 6" key="1">
    <citation type="submission" date="2016-01" db="EMBL/GenBank/DDBJ databases">
        <title>Highly variable Streptococcus oralis are common among viridans streptococci isolated from primates.</title>
        <authorList>
            <person name="Denapaite D."/>
            <person name="Rieger M."/>
            <person name="Koendgen S."/>
            <person name="Brueckner R."/>
            <person name="Ochigava I."/>
            <person name="Kappeler P."/>
            <person name="Maetz-Rensing K."/>
            <person name="Leendertz F."/>
            <person name="Hakenbeck R."/>
        </authorList>
    </citation>
    <scope>NUCLEOTIDE SEQUENCE [LARGE SCALE GENOMIC DNA]</scope>
    <source>
        <strain evidence="5 6">DD18</strain>
    </source>
</reference>
<keyword evidence="3" id="KW-0238">DNA-binding</keyword>